<keyword evidence="1" id="KW-1133">Transmembrane helix</keyword>
<evidence type="ECO:0000313" key="4">
    <source>
        <dbReference type="Proteomes" id="UP000014500"/>
    </source>
</evidence>
<name>T1J3K5_STRMM</name>
<dbReference type="Proteomes" id="UP000014500">
    <property type="component" value="Unassembled WGS sequence"/>
</dbReference>
<dbReference type="Pfam" id="PF13910">
    <property type="entry name" value="DUF4209"/>
    <property type="match status" value="1"/>
</dbReference>
<dbReference type="AlphaFoldDB" id="T1J3K5"/>
<sequence length="363" mass="41865">MDRIDLKYRMCLLMVLVEWIKYWLVGWLGGKREGPFSVFIEVYLQMATPSWCVIPDSCLSSPVKNLIDIFKQRCDENTLSDGDIYKHCIDEDGNLNWEILQSVFPIDITSETADWYVNAISNLSPAILRISCAMMQLEEISEDIIGRLQWTDNIPVLKNCFEQMKSGDSVFLIKHRVVPFLLKDLLSSDNLKNAIGKCPMQVLQVLIGPPVSLNLRNLVWHGFIAQNELPLSFSWFLFGIIAGIGNLLKMKIIPRRLTLNLSQISELIGKFPILTVEEVRKFDESTHCYHIIPKSAVLYTTFDEILAHSIDGQENKIRTVVGDNFLVSFPENLTRENYRRERMRGFVEFEFLVESHWSAHLLF</sequence>
<evidence type="ECO:0000259" key="2">
    <source>
        <dbReference type="Pfam" id="PF13910"/>
    </source>
</evidence>
<reference evidence="4" key="1">
    <citation type="submission" date="2011-05" db="EMBL/GenBank/DDBJ databases">
        <authorList>
            <person name="Richards S.R."/>
            <person name="Qu J."/>
            <person name="Jiang H."/>
            <person name="Jhangiani S.N."/>
            <person name="Agravi P."/>
            <person name="Goodspeed R."/>
            <person name="Gross S."/>
            <person name="Mandapat C."/>
            <person name="Jackson L."/>
            <person name="Mathew T."/>
            <person name="Pu L."/>
            <person name="Thornton R."/>
            <person name="Saada N."/>
            <person name="Wilczek-Boney K.B."/>
            <person name="Lee S."/>
            <person name="Kovar C."/>
            <person name="Wu Y."/>
            <person name="Scherer S.E."/>
            <person name="Worley K.C."/>
            <person name="Muzny D.M."/>
            <person name="Gibbs R."/>
        </authorList>
    </citation>
    <scope>NUCLEOTIDE SEQUENCE</scope>
    <source>
        <strain evidence="4">Brora</strain>
    </source>
</reference>
<dbReference type="PhylomeDB" id="T1J3K5"/>
<proteinExistence type="predicted"/>
<feature type="transmembrane region" description="Helical" evidence="1">
    <location>
        <begin position="229"/>
        <end position="248"/>
    </location>
</feature>
<evidence type="ECO:0000313" key="3">
    <source>
        <dbReference type="EnsemblMetazoa" id="SMAR008172-PA"/>
    </source>
</evidence>
<dbReference type="EnsemblMetazoa" id="SMAR008172-RA">
    <property type="protein sequence ID" value="SMAR008172-PA"/>
    <property type="gene ID" value="SMAR008172"/>
</dbReference>
<dbReference type="EMBL" id="JH431827">
    <property type="status" value="NOT_ANNOTATED_CDS"/>
    <property type="molecule type" value="Genomic_DNA"/>
</dbReference>
<evidence type="ECO:0000256" key="1">
    <source>
        <dbReference type="SAM" id="Phobius"/>
    </source>
</evidence>
<keyword evidence="4" id="KW-1185">Reference proteome</keyword>
<accession>T1J3K5</accession>
<protein>
    <recommendedName>
        <fullName evidence="2">DUF4209 domain-containing protein</fullName>
    </recommendedName>
</protein>
<dbReference type="STRING" id="126957.T1J3K5"/>
<dbReference type="PANTHER" id="PTHR31701:SF2">
    <property type="entry name" value="ENDOPLASMIC RETICULUM MEMBRANE-ASSOCIATED RNA DEGRADATION PROTEIN"/>
    <property type="match status" value="1"/>
</dbReference>
<reference evidence="3" key="2">
    <citation type="submission" date="2015-02" db="UniProtKB">
        <authorList>
            <consortium name="EnsemblMetazoa"/>
        </authorList>
    </citation>
    <scope>IDENTIFICATION</scope>
</reference>
<dbReference type="HOGENOM" id="CLU_658150_0_0_1"/>
<keyword evidence="1" id="KW-0812">Transmembrane</keyword>
<dbReference type="PANTHER" id="PTHR31701">
    <property type="entry name" value="ENDOPLASMIC RETICULUM MEMBRANE-ASSOCIATED RNA DEGRADATION PROTEIN"/>
    <property type="match status" value="1"/>
</dbReference>
<dbReference type="InterPro" id="IPR025209">
    <property type="entry name" value="DUF4209"/>
</dbReference>
<dbReference type="InterPro" id="IPR039635">
    <property type="entry name" value="ERMARD"/>
</dbReference>
<organism evidence="3 4">
    <name type="scientific">Strigamia maritima</name>
    <name type="common">European centipede</name>
    <name type="synonym">Geophilus maritimus</name>
    <dbReference type="NCBI Taxonomy" id="126957"/>
    <lineage>
        <taxon>Eukaryota</taxon>
        <taxon>Metazoa</taxon>
        <taxon>Ecdysozoa</taxon>
        <taxon>Arthropoda</taxon>
        <taxon>Myriapoda</taxon>
        <taxon>Chilopoda</taxon>
        <taxon>Pleurostigmophora</taxon>
        <taxon>Geophilomorpha</taxon>
        <taxon>Linotaeniidae</taxon>
        <taxon>Strigamia</taxon>
    </lineage>
</organism>
<keyword evidence="1" id="KW-0472">Membrane</keyword>
<feature type="domain" description="DUF4209" evidence="2">
    <location>
        <begin position="174"/>
        <end position="242"/>
    </location>
</feature>